<dbReference type="GO" id="GO:0060271">
    <property type="term" value="P:cilium assembly"/>
    <property type="evidence" value="ECO:0007669"/>
    <property type="project" value="TreeGrafter"/>
</dbReference>
<keyword evidence="1" id="KW-0677">Repeat</keyword>
<dbReference type="Pfam" id="PF13432">
    <property type="entry name" value="TPR_16"/>
    <property type="match status" value="1"/>
</dbReference>
<dbReference type="AlphaFoldDB" id="A0A0S4JNA8"/>
<evidence type="ECO:0000313" key="5">
    <source>
        <dbReference type="EMBL" id="CUG91695.1"/>
    </source>
</evidence>
<dbReference type="Gene3D" id="1.25.40.10">
    <property type="entry name" value="Tetratricopeptide repeat domain"/>
    <property type="match status" value="2"/>
</dbReference>
<keyword evidence="6" id="KW-1185">Reference proteome</keyword>
<proteinExistence type="predicted"/>
<sequence>ATVPLIPAVVDAPKDDDKGKKKAPAKKGKGTAPAILTDEIDPSAEHPFVANSTQAHVTVTFATALTRLPQSRPRPDLQPTDLIPTRLRAPKRPMDATKTFAAEIESLTQRIVKEYREHAASSSENNGVVDDNNNNGEANGEELRASFLNYLQSSGQAHAYKQLLIPTVQAVVKEKFVRQPNPSKEELNKVTNELYTYLTDTMHATIHRLFHTAEKQQRTTRSSLDGMSPSERWKRRAMEAEVMREYGLAAKYHQERLGSVNPEAAASSNNSSDDSLPNIWTEYAEFSLRVRDALKAEQAYREALALDYAHLPSLIGYGLLLLNSNRYQEAEVFLQSAVDLQPNMLTWGCLALLYDMKALSLPDTPQSEAQRLQFVRESKYSITQATRPSSESSSSSSPSTEATASDAYLHISRHCVELYLEDPANLSLVRCTASDTVELLYATIYYQTEQYDDAVATLSKIVDTNAAATAPRILYGDVLYAMGNHAEAEAMYNTAMRIDPFCGSGPSYVRLGNMCASLGKYRDALAAFISGAKVWPCGLTWLGVGIAYYRMEDMLRAEQALNQSNILNNLNPKTWAFIALLCLRQRREDEADQAFNQAIKQGLDDAFLIAEVGVEQLRIGRARVAEMCFRRSITVADDVNTHMQLGRALCVMKRFGEAREEFHFVASTTTSEAQRAKAEEQLLTIPSTA</sequence>
<feature type="non-terminal residue" evidence="5">
    <location>
        <position position="1"/>
    </location>
</feature>
<organism evidence="5 6">
    <name type="scientific">Bodo saltans</name>
    <name type="common">Flagellated protozoan</name>
    <dbReference type="NCBI Taxonomy" id="75058"/>
    <lineage>
        <taxon>Eukaryota</taxon>
        <taxon>Discoba</taxon>
        <taxon>Euglenozoa</taxon>
        <taxon>Kinetoplastea</taxon>
        <taxon>Metakinetoplastina</taxon>
        <taxon>Eubodonida</taxon>
        <taxon>Bodonidae</taxon>
        <taxon>Bodo</taxon>
    </lineage>
</organism>
<reference evidence="6" key="1">
    <citation type="submission" date="2015-09" db="EMBL/GenBank/DDBJ databases">
        <authorList>
            <consortium name="Pathogen Informatics"/>
        </authorList>
    </citation>
    <scope>NUCLEOTIDE SEQUENCE [LARGE SCALE GENOMIC DNA]</scope>
    <source>
        <strain evidence="6">Lake Konstanz</strain>
    </source>
</reference>
<evidence type="ECO:0000313" key="6">
    <source>
        <dbReference type="Proteomes" id="UP000051952"/>
    </source>
</evidence>
<protein>
    <recommendedName>
        <fullName evidence="7">TPR-like protein</fullName>
    </recommendedName>
</protein>
<dbReference type="Pfam" id="PF14559">
    <property type="entry name" value="TPR_19"/>
    <property type="match status" value="1"/>
</dbReference>
<evidence type="ECO:0000256" key="4">
    <source>
        <dbReference type="SAM" id="MobiDB-lite"/>
    </source>
</evidence>
<dbReference type="GO" id="GO:0003341">
    <property type="term" value="P:cilium movement"/>
    <property type="evidence" value="ECO:0007669"/>
    <property type="project" value="TreeGrafter"/>
</dbReference>
<dbReference type="EMBL" id="CYKH01001959">
    <property type="protein sequence ID" value="CUG91695.1"/>
    <property type="molecule type" value="Genomic_DNA"/>
</dbReference>
<evidence type="ECO:0000256" key="1">
    <source>
        <dbReference type="ARBA" id="ARBA00022737"/>
    </source>
</evidence>
<keyword evidence="2 3" id="KW-0802">TPR repeat</keyword>
<dbReference type="InterPro" id="IPR011990">
    <property type="entry name" value="TPR-like_helical_dom_sf"/>
</dbReference>
<dbReference type="OrthoDB" id="10262375at2759"/>
<dbReference type="Proteomes" id="UP000051952">
    <property type="component" value="Unassembled WGS sequence"/>
</dbReference>
<feature type="compositionally biased region" description="Low complexity" evidence="4">
    <location>
        <begin position="124"/>
        <end position="138"/>
    </location>
</feature>
<dbReference type="InterPro" id="IPR052628">
    <property type="entry name" value="CFAP70"/>
</dbReference>
<dbReference type="OMA" id="LFKIHIT"/>
<gene>
    <name evidence="5" type="ORF">BSAL_33605</name>
</gene>
<feature type="compositionally biased region" description="Basic residues" evidence="4">
    <location>
        <begin position="20"/>
        <end position="29"/>
    </location>
</feature>
<name>A0A0S4JNA8_BODSA</name>
<accession>A0A0S4JNA8</accession>
<dbReference type="PANTHER" id="PTHR44314:SF1">
    <property type="entry name" value="CILIA- AND FLAGELLA-ASSOCIATED PROTEIN 70"/>
    <property type="match status" value="1"/>
</dbReference>
<dbReference type="GO" id="GO:0031514">
    <property type="term" value="C:motile cilium"/>
    <property type="evidence" value="ECO:0007669"/>
    <property type="project" value="TreeGrafter"/>
</dbReference>
<dbReference type="SMART" id="SM00028">
    <property type="entry name" value="TPR"/>
    <property type="match status" value="6"/>
</dbReference>
<evidence type="ECO:0000256" key="2">
    <source>
        <dbReference type="ARBA" id="ARBA00022803"/>
    </source>
</evidence>
<feature type="repeat" description="TPR" evidence="3">
    <location>
        <begin position="311"/>
        <end position="344"/>
    </location>
</feature>
<feature type="region of interest" description="Disordered" evidence="4">
    <location>
        <begin position="118"/>
        <end position="138"/>
    </location>
</feature>
<evidence type="ECO:0000256" key="3">
    <source>
        <dbReference type="PROSITE-ProRule" id="PRU00339"/>
    </source>
</evidence>
<dbReference type="PROSITE" id="PS50005">
    <property type="entry name" value="TPR"/>
    <property type="match status" value="1"/>
</dbReference>
<dbReference type="VEuPathDB" id="TriTrypDB:BSAL_33605"/>
<dbReference type="InterPro" id="IPR019734">
    <property type="entry name" value="TPR_rpt"/>
</dbReference>
<dbReference type="PANTHER" id="PTHR44314">
    <property type="entry name" value="CILIA- AND FLAGELLA-ASSOCIATED PROTEIN 70"/>
    <property type="match status" value="1"/>
</dbReference>
<dbReference type="GO" id="GO:0070062">
    <property type="term" value="C:extracellular exosome"/>
    <property type="evidence" value="ECO:0007669"/>
    <property type="project" value="TreeGrafter"/>
</dbReference>
<evidence type="ECO:0008006" key="7">
    <source>
        <dbReference type="Google" id="ProtNLM"/>
    </source>
</evidence>
<feature type="region of interest" description="Disordered" evidence="4">
    <location>
        <begin position="1"/>
        <end position="32"/>
    </location>
</feature>
<dbReference type="SUPFAM" id="SSF48452">
    <property type="entry name" value="TPR-like"/>
    <property type="match status" value="1"/>
</dbReference>